<evidence type="ECO:0000256" key="7">
    <source>
        <dbReference type="ARBA" id="ARBA00022786"/>
    </source>
</evidence>
<dbReference type="GO" id="GO:0061630">
    <property type="term" value="F:ubiquitin protein ligase activity"/>
    <property type="evidence" value="ECO:0007669"/>
    <property type="project" value="UniProtKB-EC"/>
</dbReference>
<dbReference type="EC" id="2.3.2.31" evidence="2"/>
<keyword evidence="3" id="KW-0808">Transferase</keyword>
<dbReference type="SUPFAM" id="SSF54495">
    <property type="entry name" value="UBC-like"/>
    <property type="match status" value="1"/>
</dbReference>
<dbReference type="Gene3D" id="1.20.120.1750">
    <property type="match status" value="1"/>
</dbReference>
<feature type="domain" description="RING-type" evidence="12">
    <location>
        <begin position="180"/>
        <end position="422"/>
    </location>
</feature>
<dbReference type="InterPro" id="IPR013083">
    <property type="entry name" value="Znf_RING/FYVE/PHD"/>
</dbReference>
<dbReference type="AlphaFoldDB" id="A0A1D8NC13"/>
<dbReference type="PANTHER" id="PTHR11685">
    <property type="entry name" value="RBR FAMILY RING FINGER AND IBR DOMAIN-CONTAINING"/>
    <property type="match status" value="1"/>
</dbReference>
<name>A0A1D8NC13_YARLL</name>
<evidence type="ECO:0000256" key="9">
    <source>
        <dbReference type="PROSITE-ProRule" id="PRU00175"/>
    </source>
</evidence>
<dbReference type="InterPro" id="IPR006575">
    <property type="entry name" value="RWD_dom"/>
</dbReference>
<evidence type="ECO:0000313" key="13">
    <source>
        <dbReference type="EMBL" id="AOW03173.1"/>
    </source>
</evidence>
<dbReference type="PROSITE" id="PS51873">
    <property type="entry name" value="TRIAD"/>
    <property type="match status" value="1"/>
</dbReference>
<dbReference type="RefSeq" id="XP_502065.3">
    <property type="nucleotide sequence ID" value="XM_502065.3"/>
</dbReference>
<sequence>MIWSDCLNFKLSFHVFPALPTPLSFRPFATMEELETLAAIYPELEYDTDTLSGSLEITASFEEPVKVVFGDADTQHEIRNLPPVLLFFALPEGYPETKPPQFDLQSLWMTDGQIAKLTTDLIHQWEQVKDESTLFACVDLIKEQVETVFGEAQPLKFAANLKSNVLNYDVCADKEHFATMTFTCSICQETRKGAVCTQLACAHVSCTACLADYYSTCITQGYIEMVHCVEVECKDPLSPEQLSDIVGKESYERYQKLVHKRRLEKDPNSVTCPRTNCDTLVYRKPGEYMARCSRCKYAFCVNCRKAWHGTYRGCVIHVPPDSLIKHYIDEADEDEKKDIEFTWGKANIETHVRRLEHMEEDEKLFKDAMKEANIIACPQCNVPIEKADGCNKIKCAHCLAAFCYLCGTSVSSEDPYAHWRDKDGDGGDCYGRLFEGITEEELERRAQLAMVGIVEEDDENWQAYEYVEPE</sequence>
<dbReference type="InterPro" id="IPR002867">
    <property type="entry name" value="IBR_dom"/>
</dbReference>
<dbReference type="InterPro" id="IPR031127">
    <property type="entry name" value="E3_UB_ligase_RBR"/>
</dbReference>
<protein>
    <recommendedName>
        <fullName evidence="2">RBR-type E3 ubiquitin transferase</fullName>
        <ecNumber evidence="2">2.3.2.31</ecNumber>
    </recommendedName>
</protein>
<dbReference type="PROSITE" id="PS50089">
    <property type="entry name" value="ZF_RING_2"/>
    <property type="match status" value="1"/>
</dbReference>
<evidence type="ECO:0000256" key="2">
    <source>
        <dbReference type="ARBA" id="ARBA00012251"/>
    </source>
</evidence>
<dbReference type="Pfam" id="PF05773">
    <property type="entry name" value="RWD"/>
    <property type="match status" value="1"/>
</dbReference>
<keyword evidence="5" id="KW-0677">Repeat</keyword>
<keyword evidence="6 9" id="KW-0863">Zinc-finger</keyword>
<evidence type="ECO:0000256" key="6">
    <source>
        <dbReference type="ARBA" id="ARBA00022771"/>
    </source>
</evidence>
<dbReference type="KEGG" id="yli:2909868"/>
<comment type="catalytic activity">
    <reaction evidence="1">
        <text>[E2 ubiquitin-conjugating enzyme]-S-ubiquitinyl-L-cysteine + [acceptor protein]-L-lysine = [E2 ubiquitin-conjugating enzyme]-L-cysteine + [acceptor protein]-N(6)-ubiquitinyl-L-lysine.</text>
        <dbReference type="EC" id="2.3.2.31"/>
    </reaction>
</comment>
<dbReference type="eggNOG" id="KOG1814">
    <property type="taxonomic scope" value="Eukaryota"/>
</dbReference>
<evidence type="ECO:0000256" key="5">
    <source>
        <dbReference type="ARBA" id="ARBA00022737"/>
    </source>
</evidence>
<dbReference type="Gene3D" id="3.10.110.10">
    <property type="entry name" value="Ubiquitin Conjugating Enzyme"/>
    <property type="match status" value="1"/>
</dbReference>
<dbReference type="InterPro" id="IPR001841">
    <property type="entry name" value="Znf_RING"/>
</dbReference>
<evidence type="ECO:0000256" key="4">
    <source>
        <dbReference type="ARBA" id="ARBA00022723"/>
    </source>
</evidence>
<evidence type="ECO:0000256" key="3">
    <source>
        <dbReference type="ARBA" id="ARBA00022679"/>
    </source>
</evidence>
<dbReference type="VEuPathDB" id="FungiDB:YALI0_C20889g"/>
<accession>A0A1D8NC13</accession>
<proteinExistence type="predicted"/>
<dbReference type="EMBL" id="CP017555">
    <property type="protein sequence ID" value="AOW03173.1"/>
    <property type="molecule type" value="Genomic_DNA"/>
</dbReference>
<feature type="domain" description="RING-type" evidence="10">
    <location>
        <begin position="184"/>
        <end position="217"/>
    </location>
</feature>
<evidence type="ECO:0000259" key="12">
    <source>
        <dbReference type="PROSITE" id="PS51873"/>
    </source>
</evidence>
<dbReference type="Proteomes" id="UP000182444">
    <property type="component" value="Chromosome 1C"/>
</dbReference>
<organism evidence="13 14">
    <name type="scientific">Yarrowia lipolytica</name>
    <name type="common">Candida lipolytica</name>
    <dbReference type="NCBI Taxonomy" id="4952"/>
    <lineage>
        <taxon>Eukaryota</taxon>
        <taxon>Fungi</taxon>
        <taxon>Dikarya</taxon>
        <taxon>Ascomycota</taxon>
        <taxon>Saccharomycotina</taxon>
        <taxon>Dipodascomycetes</taxon>
        <taxon>Dipodascales</taxon>
        <taxon>Dipodascales incertae sedis</taxon>
        <taxon>Yarrowia</taxon>
    </lineage>
</organism>
<dbReference type="CDD" id="cd23820">
    <property type="entry name" value="RWD_RNF14"/>
    <property type="match status" value="1"/>
</dbReference>
<dbReference type="GO" id="GO:0016567">
    <property type="term" value="P:protein ubiquitination"/>
    <property type="evidence" value="ECO:0007669"/>
    <property type="project" value="InterPro"/>
</dbReference>
<dbReference type="FunFam" id="3.30.40.10:FF:000416">
    <property type="entry name" value="RBR-type E3 ubiquitin transferase"/>
    <property type="match status" value="1"/>
</dbReference>
<keyword evidence="8" id="KW-0862">Zinc</keyword>
<evidence type="ECO:0000256" key="8">
    <source>
        <dbReference type="ARBA" id="ARBA00022833"/>
    </source>
</evidence>
<evidence type="ECO:0000259" key="10">
    <source>
        <dbReference type="PROSITE" id="PS50089"/>
    </source>
</evidence>
<evidence type="ECO:0000313" key="14">
    <source>
        <dbReference type="Proteomes" id="UP000182444"/>
    </source>
</evidence>
<dbReference type="CDD" id="cd20341">
    <property type="entry name" value="BRcat_RBR_RNF14"/>
    <property type="match status" value="1"/>
</dbReference>
<dbReference type="PROSITE" id="PS50908">
    <property type="entry name" value="RWD"/>
    <property type="match status" value="1"/>
</dbReference>
<feature type="domain" description="RWD" evidence="11">
    <location>
        <begin position="32"/>
        <end position="148"/>
    </location>
</feature>
<dbReference type="InterPro" id="IPR016135">
    <property type="entry name" value="UBQ-conjugating_enzyme/RWD"/>
</dbReference>
<evidence type="ECO:0000256" key="1">
    <source>
        <dbReference type="ARBA" id="ARBA00001798"/>
    </source>
</evidence>
<dbReference type="FunFam" id="1.20.120.1750:FF:000107">
    <property type="entry name" value="RBR-type E3 ubiquitin transferase"/>
    <property type="match status" value="1"/>
</dbReference>
<dbReference type="SMART" id="SM00591">
    <property type="entry name" value="RWD"/>
    <property type="match status" value="1"/>
</dbReference>
<dbReference type="InterPro" id="IPR044066">
    <property type="entry name" value="TRIAD_supradom"/>
</dbReference>
<evidence type="ECO:0000259" key="11">
    <source>
        <dbReference type="PROSITE" id="PS50908"/>
    </source>
</evidence>
<keyword evidence="4" id="KW-0479">Metal-binding</keyword>
<dbReference type="GO" id="GO:0008270">
    <property type="term" value="F:zinc ion binding"/>
    <property type="evidence" value="ECO:0007669"/>
    <property type="project" value="UniProtKB-KW"/>
</dbReference>
<dbReference type="Gene3D" id="3.30.40.10">
    <property type="entry name" value="Zinc/RING finger domain, C3HC4 (zinc finger)"/>
    <property type="match status" value="1"/>
</dbReference>
<keyword evidence="7" id="KW-0833">Ubl conjugation pathway</keyword>
<dbReference type="VEuPathDB" id="FungiDB:YALI1_C28879g"/>
<dbReference type="SUPFAM" id="SSF57850">
    <property type="entry name" value="RING/U-box"/>
    <property type="match status" value="3"/>
</dbReference>
<reference evidence="13 14" key="1">
    <citation type="journal article" date="2016" name="PLoS ONE">
        <title>Sequence Assembly of Yarrowia lipolytica Strain W29/CLIB89 Shows Transposable Element Diversity.</title>
        <authorList>
            <person name="Magnan C."/>
            <person name="Yu J."/>
            <person name="Chang I."/>
            <person name="Jahn E."/>
            <person name="Kanomata Y."/>
            <person name="Wu J."/>
            <person name="Zeller M."/>
            <person name="Oakes M."/>
            <person name="Baldi P."/>
            <person name="Sandmeyer S."/>
        </authorList>
    </citation>
    <scope>NUCLEOTIDE SEQUENCE [LARGE SCALE GENOMIC DNA]</scope>
    <source>
        <strain evidence="14">CLIB89(W29)</strain>
    </source>
</reference>
<dbReference type="Pfam" id="PF01485">
    <property type="entry name" value="IBR"/>
    <property type="match status" value="1"/>
</dbReference>
<gene>
    <name evidence="13" type="ORF">YALI1_C28879g</name>
</gene>
<dbReference type="SMART" id="SM00647">
    <property type="entry name" value="IBR"/>
    <property type="match status" value="2"/>
</dbReference>
<dbReference type="GeneID" id="2909868"/>
<dbReference type="Pfam" id="PF22191">
    <property type="entry name" value="IBR_1"/>
    <property type="match status" value="1"/>
</dbReference>